<organism evidence="2 3">
    <name type="scientific">Kocuria marina</name>
    <dbReference type="NCBI Taxonomy" id="223184"/>
    <lineage>
        <taxon>Bacteria</taxon>
        <taxon>Bacillati</taxon>
        <taxon>Actinomycetota</taxon>
        <taxon>Actinomycetes</taxon>
        <taxon>Micrococcales</taxon>
        <taxon>Micrococcaceae</taxon>
        <taxon>Kocuria</taxon>
    </lineage>
</organism>
<dbReference type="Proteomes" id="UP000030664">
    <property type="component" value="Unassembled WGS sequence"/>
</dbReference>
<comment type="caution">
    <text evidence="2">The sequence shown here is derived from an EMBL/GenBank/DDBJ whole genome shotgun (WGS) entry which is preliminary data.</text>
</comment>
<dbReference type="InterPro" id="IPR016181">
    <property type="entry name" value="Acyl_CoA_acyltransferase"/>
</dbReference>
<protein>
    <recommendedName>
        <fullName evidence="1">N-acetyltransferase domain-containing protein</fullName>
    </recommendedName>
</protein>
<dbReference type="STRING" id="223184.AS25_01795"/>
<dbReference type="GO" id="GO:0005737">
    <property type="term" value="C:cytoplasm"/>
    <property type="evidence" value="ECO:0007669"/>
    <property type="project" value="TreeGrafter"/>
</dbReference>
<dbReference type="AlphaFoldDB" id="A0A0B0DIT8"/>
<dbReference type="PANTHER" id="PTHR43441">
    <property type="entry name" value="RIBOSOMAL-PROTEIN-SERINE ACETYLTRANSFERASE"/>
    <property type="match status" value="1"/>
</dbReference>
<dbReference type="GO" id="GO:0008999">
    <property type="term" value="F:protein-N-terminal-alanine acetyltransferase activity"/>
    <property type="evidence" value="ECO:0007669"/>
    <property type="project" value="TreeGrafter"/>
</dbReference>
<dbReference type="RefSeq" id="WP_035960795.1">
    <property type="nucleotide sequence ID" value="NZ_JALXLD010000001.1"/>
</dbReference>
<proteinExistence type="predicted"/>
<sequence>MLDDMPRPVPPQPLRTQRLELRAFTPDELEAVAGGSRLPEFAPGFPTPENEDWAREAIEAGEHFFTESDCALLVVIRLSSGQVIGAAGFAGPAMDHELEVKGSIVPEHQNQGLATEALRALVDRAFEDPGIRAVHGSVPADHEPARRVLVRCGFVKRPSEGSEDTYYLRRP</sequence>
<dbReference type="PANTHER" id="PTHR43441:SF6">
    <property type="entry name" value="N-ACETYLTRANSFERASE DOMAIN-CONTAINING PROTEIN"/>
    <property type="match status" value="1"/>
</dbReference>
<gene>
    <name evidence="2" type="ORF">AS25_01795</name>
</gene>
<reference evidence="2 3" key="1">
    <citation type="submission" date="2014-09" db="EMBL/GenBank/DDBJ databases">
        <title>High-quality draft genome sequence of Kocuria marina SO9-6, an actinobacterium isolated from a copper mine.</title>
        <authorList>
            <person name="Castro D.B."/>
            <person name="Pereira L.B."/>
            <person name="Silva M.V."/>
            <person name="Silva B.P."/>
            <person name="Zanardi B.R."/>
            <person name="Carlos C."/>
            <person name="Belgini D.R."/>
            <person name="Limache E.G."/>
            <person name="Lacerda G.V."/>
            <person name="Nery M.B."/>
            <person name="Gomes M.B."/>
            <person name="Souza S."/>
            <person name="Silva T.M."/>
            <person name="Rodrigues V.D."/>
            <person name="Paulino L.C."/>
            <person name="Vicentini R."/>
            <person name="Ferraz L.F."/>
            <person name="Ottoboni L.M."/>
        </authorList>
    </citation>
    <scope>NUCLEOTIDE SEQUENCE [LARGE SCALE GENOMIC DNA]</scope>
    <source>
        <strain evidence="2 3">SO9-6</strain>
    </source>
</reference>
<evidence type="ECO:0000313" key="2">
    <source>
        <dbReference type="EMBL" id="KHE75184.1"/>
    </source>
</evidence>
<dbReference type="EMBL" id="JROM01000011">
    <property type="protein sequence ID" value="KHE75184.1"/>
    <property type="molecule type" value="Genomic_DNA"/>
</dbReference>
<dbReference type="eggNOG" id="COG1670">
    <property type="taxonomic scope" value="Bacteria"/>
</dbReference>
<accession>A0A0B0DIT8</accession>
<name>A0A0B0DIT8_9MICC</name>
<dbReference type="Gene3D" id="3.40.630.30">
    <property type="match status" value="1"/>
</dbReference>
<evidence type="ECO:0000259" key="1">
    <source>
        <dbReference type="PROSITE" id="PS51186"/>
    </source>
</evidence>
<feature type="domain" description="N-acetyltransferase" evidence="1">
    <location>
        <begin position="19"/>
        <end position="171"/>
    </location>
</feature>
<dbReference type="CDD" id="cd04301">
    <property type="entry name" value="NAT_SF"/>
    <property type="match status" value="1"/>
</dbReference>
<dbReference type="GO" id="GO:1990189">
    <property type="term" value="F:protein N-terminal-serine acetyltransferase activity"/>
    <property type="evidence" value="ECO:0007669"/>
    <property type="project" value="TreeGrafter"/>
</dbReference>
<dbReference type="InterPro" id="IPR051908">
    <property type="entry name" value="Ribosomal_N-acetyltransferase"/>
</dbReference>
<dbReference type="Pfam" id="PF13302">
    <property type="entry name" value="Acetyltransf_3"/>
    <property type="match status" value="1"/>
</dbReference>
<evidence type="ECO:0000313" key="3">
    <source>
        <dbReference type="Proteomes" id="UP000030664"/>
    </source>
</evidence>
<dbReference type="InterPro" id="IPR000182">
    <property type="entry name" value="GNAT_dom"/>
</dbReference>
<dbReference type="PROSITE" id="PS51186">
    <property type="entry name" value="GNAT"/>
    <property type="match status" value="1"/>
</dbReference>
<dbReference type="SUPFAM" id="SSF55729">
    <property type="entry name" value="Acyl-CoA N-acyltransferases (Nat)"/>
    <property type="match status" value="1"/>
</dbReference>